<sequence length="137" mass="15106">MSETDTRALIERYLAALNAGDHDAMLDCLDDSIAHDTREGRREIGREAFRWALARTARHFREELGDIAIMTAPGGVRAAAEFTVRGTYLASAEGLPPAEGQSYRLQAGMFFEVDDGRITRLSECFSLSALKAALARR</sequence>
<accession>A0ABV6D8A5</accession>
<comment type="caution">
    <text evidence="2">The sequence shown here is derived from an EMBL/GenBank/DDBJ whole genome shotgun (WGS) entry which is preliminary data.</text>
</comment>
<gene>
    <name evidence="2" type="ORF">ACFFJ2_10765</name>
</gene>
<proteinExistence type="predicted"/>
<organism evidence="2 3">
    <name type="scientific">Chelativorans intermedius</name>
    <dbReference type="NCBI Taxonomy" id="515947"/>
    <lineage>
        <taxon>Bacteria</taxon>
        <taxon>Pseudomonadati</taxon>
        <taxon>Pseudomonadota</taxon>
        <taxon>Alphaproteobacteria</taxon>
        <taxon>Hyphomicrobiales</taxon>
        <taxon>Phyllobacteriaceae</taxon>
        <taxon>Chelativorans</taxon>
    </lineage>
</organism>
<dbReference type="RefSeq" id="WP_261518370.1">
    <property type="nucleotide sequence ID" value="NZ_JAODNW010000001.1"/>
</dbReference>
<name>A0ABV6D8A5_9HYPH</name>
<feature type="domain" description="SnoaL-like" evidence="1">
    <location>
        <begin position="10"/>
        <end position="120"/>
    </location>
</feature>
<evidence type="ECO:0000313" key="2">
    <source>
        <dbReference type="EMBL" id="MFC0208878.1"/>
    </source>
</evidence>
<keyword evidence="3" id="KW-1185">Reference proteome</keyword>
<dbReference type="InterPro" id="IPR037401">
    <property type="entry name" value="SnoaL-like"/>
</dbReference>
<evidence type="ECO:0000313" key="3">
    <source>
        <dbReference type="Proteomes" id="UP001589755"/>
    </source>
</evidence>
<reference evidence="2 3" key="1">
    <citation type="submission" date="2024-09" db="EMBL/GenBank/DDBJ databases">
        <authorList>
            <person name="Sun Q."/>
            <person name="Mori K."/>
        </authorList>
    </citation>
    <scope>NUCLEOTIDE SEQUENCE [LARGE SCALE GENOMIC DNA]</scope>
    <source>
        <strain evidence="2 3">CCM 8543</strain>
    </source>
</reference>
<evidence type="ECO:0000259" key="1">
    <source>
        <dbReference type="Pfam" id="PF12680"/>
    </source>
</evidence>
<dbReference type="Pfam" id="PF12680">
    <property type="entry name" value="SnoaL_2"/>
    <property type="match status" value="1"/>
</dbReference>
<dbReference type="SUPFAM" id="SSF54427">
    <property type="entry name" value="NTF2-like"/>
    <property type="match status" value="1"/>
</dbReference>
<dbReference type="EMBL" id="JBHLXD010000015">
    <property type="protein sequence ID" value="MFC0208878.1"/>
    <property type="molecule type" value="Genomic_DNA"/>
</dbReference>
<protein>
    <submittedName>
        <fullName evidence="2">Nuclear transport factor 2 family protein</fullName>
    </submittedName>
</protein>
<dbReference type="InterPro" id="IPR032710">
    <property type="entry name" value="NTF2-like_dom_sf"/>
</dbReference>
<dbReference type="Gene3D" id="3.10.450.50">
    <property type="match status" value="1"/>
</dbReference>
<dbReference type="Proteomes" id="UP001589755">
    <property type="component" value="Unassembled WGS sequence"/>
</dbReference>